<keyword evidence="4" id="KW-0641">Proline biosynthesis</keyword>
<dbReference type="PIRSF" id="PIRSF000193">
    <property type="entry name" value="Pyrrol-5-carb_rd"/>
    <property type="match status" value="1"/>
</dbReference>
<keyword evidence="2 4" id="KW-0521">NADP</keyword>
<comment type="catalytic activity">
    <reaction evidence="4">
        <text>L-proline + NAD(+) = (S)-1-pyrroline-5-carboxylate + NADH + 2 H(+)</text>
        <dbReference type="Rhea" id="RHEA:14105"/>
        <dbReference type="ChEBI" id="CHEBI:15378"/>
        <dbReference type="ChEBI" id="CHEBI:17388"/>
        <dbReference type="ChEBI" id="CHEBI:57540"/>
        <dbReference type="ChEBI" id="CHEBI:57945"/>
        <dbReference type="ChEBI" id="CHEBI:60039"/>
        <dbReference type="EC" id="1.5.1.2"/>
    </reaction>
</comment>
<feature type="binding site" evidence="6">
    <location>
        <begin position="6"/>
        <end position="11"/>
    </location>
    <ligand>
        <name>NADP(+)</name>
        <dbReference type="ChEBI" id="CHEBI:58349"/>
    </ligand>
</feature>
<comment type="pathway">
    <text evidence="4">Amino-acid biosynthesis; L-proline biosynthesis; L-proline from L-glutamate 5-semialdehyde: step 1/1.</text>
</comment>
<dbReference type="PANTHER" id="PTHR11645:SF0">
    <property type="entry name" value="PYRROLINE-5-CARBOXYLATE REDUCTASE 3"/>
    <property type="match status" value="1"/>
</dbReference>
<evidence type="ECO:0000256" key="3">
    <source>
        <dbReference type="ARBA" id="ARBA00023002"/>
    </source>
</evidence>
<dbReference type="InterPro" id="IPR029036">
    <property type="entry name" value="P5CR_dimer"/>
</dbReference>
<feature type="domain" description="Pyrroline-5-carboxylate reductase dimerisation" evidence="8">
    <location>
        <begin position="163"/>
        <end position="267"/>
    </location>
</feature>
<comment type="similarity">
    <text evidence="1 4">Belongs to the pyrroline-5-carboxylate reductase family.</text>
</comment>
<feature type="domain" description="Pyrroline-5-carboxylate reductase catalytic N-terminal" evidence="7">
    <location>
        <begin position="2"/>
        <end position="95"/>
    </location>
</feature>
<proteinExistence type="inferred from homology"/>
<dbReference type="FunFam" id="1.10.3730.10:FF:000001">
    <property type="entry name" value="Pyrroline-5-carboxylate reductase"/>
    <property type="match status" value="1"/>
</dbReference>
<dbReference type="GO" id="GO:0004735">
    <property type="term" value="F:pyrroline-5-carboxylate reductase activity"/>
    <property type="evidence" value="ECO:0007669"/>
    <property type="project" value="UniProtKB-UniRule"/>
</dbReference>
<protein>
    <recommendedName>
        <fullName evidence="4 5">Pyrroline-5-carboxylate reductase</fullName>
        <shortName evidence="4">P5C reductase</shortName>
        <shortName evidence="4">P5CR</shortName>
        <ecNumber evidence="4 5">1.5.1.2</ecNumber>
    </recommendedName>
    <alternativeName>
        <fullName evidence="4">PCA reductase</fullName>
    </alternativeName>
</protein>
<evidence type="ECO:0000256" key="6">
    <source>
        <dbReference type="PIRSR" id="PIRSR000193-1"/>
    </source>
</evidence>
<evidence type="ECO:0000256" key="2">
    <source>
        <dbReference type="ARBA" id="ARBA00022857"/>
    </source>
</evidence>
<dbReference type="Pfam" id="PF14748">
    <property type="entry name" value="P5CR_dimer"/>
    <property type="match status" value="1"/>
</dbReference>
<dbReference type="SUPFAM" id="SSF51735">
    <property type="entry name" value="NAD(P)-binding Rossmann-fold domains"/>
    <property type="match status" value="1"/>
</dbReference>
<keyword evidence="4" id="KW-0028">Amino-acid biosynthesis</keyword>
<dbReference type="AlphaFoldDB" id="A0AA49FJ89"/>
<feature type="binding site" evidence="6">
    <location>
        <begin position="67"/>
        <end position="70"/>
    </location>
    <ligand>
        <name>NADP(+)</name>
        <dbReference type="ChEBI" id="CHEBI:58349"/>
    </ligand>
</feature>
<dbReference type="InterPro" id="IPR008927">
    <property type="entry name" value="6-PGluconate_DH-like_C_sf"/>
</dbReference>
<dbReference type="Gene3D" id="1.10.3730.10">
    <property type="entry name" value="ProC C-terminal domain-like"/>
    <property type="match status" value="1"/>
</dbReference>
<evidence type="ECO:0000259" key="8">
    <source>
        <dbReference type="Pfam" id="PF14748"/>
    </source>
</evidence>
<keyword evidence="4" id="KW-0963">Cytoplasm</keyword>
<dbReference type="Gene3D" id="3.40.50.720">
    <property type="entry name" value="NAD(P)-binding Rossmann-like Domain"/>
    <property type="match status" value="1"/>
</dbReference>
<evidence type="ECO:0000256" key="1">
    <source>
        <dbReference type="ARBA" id="ARBA00005525"/>
    </source>
</evidence>
<name>A0AA49FJ89_9PROT</name>
<dbReference type="EC" id="1.5.1.2" evidence="4 5"/>
<accession>A0AA49FJ89</accession>
<comment type="function">
    <text evidence="4">Catalyzes the reduction of 1-pyrroline-5-carboxylate (PCA) to L-proline.</text>
</comment>
<dbReference type="Proteomes" id="UP001234916">
    <property type="component" value="Chromosome"/>
</dbReference>
<sequence length="274" mass="28483">MKITFIGGGNMAAALIGGLKKHGYSAAGIQVVEPVEAARERLTESFGIRCAPAADAAALNCEVLVLAVKPQQMREAVAAFAGQLSGQLVISIAAGLRLADIGRWLGGKSGGYRKLVRTMPNTPALIGAGMTGLYADPSVDREGRETAEKILGAVGRTLWIGDEAKMDAVTAVSGSGPAYVFYFIEALEASARGLGFTADEARLLAIETFLGAARLAEQSQESVAVLRQRVTSKGGTTAAALDCFDADGIRAAIERGVRAADARGRELCELLGKD</sequence>
<dbReference type="InterPro" id="IPR036291">
    <property type="entry name" value="NAD(P)-bd_dom_sf"/>
</dbReference>
<comment type="subcellular location">
    <subcellularLocation>
        <location evidence="4">Cytoplasm</location>
    </subcellularLocation>
</comment>
<organism evidence="9">
    <name type="scientific">Candidatus Nitricoxidivorans perseverans</name>
    <dbReference type="NCBI Taxonomy" id="2975601"/>
    <lineage>
        <taxon>Bacteria</taxon>
        <taxon>Pseudomonadati</taxon>
        <taxon>Pseudomonadota</taxon>
        <taxon>Betaproteobacteria</taxon>
        <taxon>Nitrosomonadales</taxon>
        <taxon>Sterolibacteriaceae</taxon>
        <taxon>Candidatus Nitricoxidivorans</taxon>
    </lineage>
</organism>
<evidence type="ECO:0000256" key="4">
    <source>
        <dbReference type="HAMAP-Rule" id="MF_01925"/>
    </source>
</evidence>
<keyword evidence="3 4" id="KW-0560">Oxidoreductase</keyword>
<dbReference type="InterPro" id="IPR000304">
    <property type="entry name" value="Pyrroline-COOH_reductase"/>
</dbReference>
<comment type="catalytic activity">
    <reaction evidence="4">
        <text>L-proline + NADP(+) = (S)-1-pyrroline-5-carboxylate + NADPH + 2 H(+)</text>
        <dbReference type="Rhea" id="RHEA:14109"/>
        <dbReference type="ChEBI" id="CHEBI:15378"/>
        <dbReference type="ChEBI" id="CHEBI:17388"/>
        <dbReference type="ChEBI" id="CHEBI:57783"/>
        <dbReference type="ChEBI" id="CHEBI:58349"/>
        <dbReference type="ChEBI" id="CHEBI:60039"/>
        <dbReference type="EC" id="1.5.1.2"/>
    </reaction>
</comment>
<dbReference type="PANTHER" id="PTHR11645">
    <property type="entry name" value="PYRROLINE-5-CARBOXYLATE REDUCTASE"/>
    <property type="match status" value="1"/>
</dbReference>
<dbReference type="Pfam" id="PF03807">
    <property type="entry name" value="F420_oxidored"/>
    <property type="match status" value="1"/>
</dbReference>
<dbReference type="KEGG" id="npv:OHM77_07970"/>
<dbReference type="NCBIfam" id="TIGR00112">
    <property type="entry name" value="proC"/>
    <property type="match status" value="1"/>
</dbReference>
<gene>
    <name evidence="4 9" type="primary">proC</name>
    <name evidence="9" type="ORF">OHM77_07970</name>
</gene>
<dbReference type="GO" id="GO:0005737">
    <property type="term" value="C:cytoplasm"/>
    <property type="evidence" value="ECO:0007669"/>
    <property type="project" value="UniProtKB-SubCell"/>
</dbReference>
<evidence type="ECO:0000259" key="7">
    <source>
        <dbReference type="Pfam" id="PF03807"/>
    </source>
</evidence>
<dbReference type="InterPro" id="IPR028939">
    <property type="entry name" value="P5C_Rdtase_cat_N"/>
</dbReference>
<evidence type="ECO:0000313" key="9">
    <source>
        <dbReference type="EMBL" id="WIM04639.1"/>
    </source>
</evidence>
<reference evidence="9" key="1">
    <citation type="journal article" date="2023" name="Nat. Microbiol.">
        <title>Enrichment and characterization of a nitric oxide-reducing microbial community in a continuous bioreactor.</title>
        <authorList>
            <person name="Garrido-Amador P."/>
            <person name="Stortenbeker N."/>
            <person name="Wessels H.J.C.T."/>
            <person name="Speth D.R."/>
            <person name="Garcia-Heredia I."/>
            <person name="Kartal B."/>
        </authorList>
    </citation>
    <scope>NUCLEOTIDE SEQUENCE</scope>
    <source>
        <strain evidence="9">MAG1</strain>
    </source>
</reference>
<dbReference type="HAMAP" id="MF_01925">
    <property type="entry name" value="P5C_reductase"/>
    <property type="match status" value="1"/>
</dbReference>
<evidence type="ECO:0000256" key="5">
    <source>
        <dbReference type="NCBIfam" id="TIGR00112"/>
    </source>
</evidence>
<dbReference type="EMBL" id="CP107246">
    <property type="protein sequence ID" value="WIM04639.1"/>
    <property type="molecule type" value="Genomic_DNA"/>
</dbReference>
<dbReference type="SUPFAM" id="SSF48179">
    <property type="entry name" value="6-phosphogluconate dehydrogenase C-terminal domain-like"/>
    <property type="match status" value="1"/>
</dbReference>
<dbReference type="GO" id="GO:0055129">
    <property type="term" value="P:L-proline biosynthetic process"/>
    <property type="evidence" value="ECO:0007669"/>
    <property type="project" value="UniProtKB-UniRule"/>
</dbReference>